<evidence type="ECO:0000313" key="1">
    <source>
        <dbReference type="EMBL" id="GAI88351.1"/>
    </source>
</evidence>
<organism evidence="1">
    <name type="scientific">marine sediment metagenome</name>
    <dbReference type="NCBI Taxonomy" id="412755"/>
    <lineage>
        <taxon>unclassified sequences</taxon>
        <taxon>metagenomes</taxon>
        <taxon>ecological metagenomes</taxon>
    </lineage>
</organism>
<name>X1TAC5_9ZZZZ</name>
<dbReference type="AlphaFoldDB" id="X1TAC5"/>
<dbReference type="EMBL" id="BARW01024008">
    <property type="protein sequence ID" value="GAI88351.1"/>
    <property type="molecule type" value="Genomic_DNA"/>
</dbReference>
<accession>X1TAC5</accession>
<proteinExistence type="predicted"/>
<sequence length="66" mass="7492">MLERLLRKGQATKVVNAILEPYLDDKRVVLLDEALHAAIERDPEKTLRKALSHLGLLLFNTAKREG</sequence>
<protein>
    <submittedName>
        <fullName evidence="1">Uncharacterized protein</fullName>
    </submittedName>
</protein>
<comment type="caution">
    <text evidence="1">The sequence shown here is derived from an EMBL/GenBank/DDBJ whole genome shotgun (WGS) entry which is preliminary data.</text>
</comment>
<reference evidence="1" key="1">
    <citation type="journal article" date="2014" name="Front. Microbiol.">
        <title>High frequency of phylogenetically diverse reductive dehalogenase-homologous genes in deep subseafloor sedimentary metagenomes.</title>
        <authorList>
            <person name="Kawai M."/>
            <person name="Futagami T."/>
            <person name="Toyoda A."/>
            <person name="Takaki Y."/>
            <person name="Nishi S."/>
            <person name="Hori S."/>
            <person name="Arai W."/>
            <person name="Tsubouchi T."/>
            <person name="Morono Y."/>
            <person name="Uchiyama I."/>
            <person name="Ito T."/>
            <person name="Fujiyama A."/>
            <person name="Inagaki F."/>
            <person name="Takami H."/>
        </authorList>
    </citation>
    <scope>NUCLEOTIDE SEQUENCE</scope>
    <source>
        <strain evidence="1">Expedition CK06-06</strain>
    </source>
</reference>
<gene>
    <name evidence="1" type="ORF">S12H4_39681</name>
</gene>